<keyword evidence="2" id="KW-0732">Signal</keyword>
<feature type="region of interest" description="Disordered" evidence="1">
    <location>
        <begin position="99"/>
        <end position="137"/>
    </location>
</feature>
<proteinExistence type="predicted"/>
<dbReference type="Proteomes" id="UP000593567">
    <property type="component" value="Unassembled WGS sequence"/>
</dbReference>
<feature type="compositionally biased region" description="Polar residues" evidence="1">
    <location>
        <begin position="99"/>
        <end position="135"/>
    </location>
</feature>
<evidence type="ECO:0000313" key="3">
    <source>
        <dbReference type="EMBL" id="KAF6035062.1"/>
    </source>
</evidence>
<evidence type="ECO:0000313" key="4">
    <source>
        <dbReference type="Proteomes" id="UP000593567"/>
    </source>
</evidence>
<name>A0A7J7K8U9_BUGNE</name>
<sequence>MKGSVLSVLVLICVSSSIEGHVDPTPPPITVATELALYKNRVRILYDLLKHDCNYLELQRDRRDIVTSEDPEEIQLEVEMMLYNELVDKLGECRSANTGLAQESGNQPSIATKPSPSPTLQQVTTRQTPAPQTVRKSPFDECNSAIDLTESWRLDDSGSRIKPIAGDFNCDTHDMEQDRPWFRFTGDAGDMMQDKCVPEFSCGGAVALWTDATMPRRLGVATNVTAYGSWYTRSCRQYSVQISVMRCSYHSHDLIYRYLSRSAGCPFSFCGKKLHH</sequence>
<dbReference type="OrthoDB" id="5945012at2759"/>
<feature type="chain" id="PRO_5029640457" evidence="2">
    <location>
        <begin position="21"/>
        <end position="276"/>
    </location>
</feature>
<protein>
    <submittedName>
        <fullName evidence="3">OIT3</fullName>
    </submittedName>
</protein>
<evidence type="ECO:0000256" key="2">
    <source>
        <dbReference type="SAM" id="SignalP"/>
    </source>
</evidence>
<accession>A0A7J7K8U9</accession>
<feature type="signal peptide" evidence="2">
    <location>
        <begin position="1"/>
        <end position="20"/>
    </location>
</feature>
<evidence type="ECO:0000256" key="1">
    <source>
        <dbReference type="SAM" id="MobiDB-lite"/>
    </source>
</evidence>
<reference evidence="3" key="1">
    <citation type="submission" date="2020-06" db="EMBL/GenBank/DDBJ databases">
        <title>Draft genome of Bugula neritina, a colonial animal packing powerful symbionts and potential medicines.</title>
        <authorList>
            <person name="Rayko M."/>
        </authorList>
    </citation>
    <scope>NUCLEOTIDE SEQUENCE [LARGE SCALE GENOMIC DNA]</scope>
    <source>
        <strain evidence="3">Kwan_BN1</strain>
    </source>
</reference>
<dbReference type="AlphaFoldDB" id="A0A7J7K8U9"/>
<comment type="caution">
    <text evidence="3">The sequence shown here is derived from an EMBL/GenBank/DDBJ whole genome shotgun (WGS) entry which is preliminary data.</text>
</comment>
<gene>
    <name evidence="3" type="ORF">EB796_006637</name>
</gene>
<organism evidence="3 4">
    <name type="scientific">Bugula neritina</name>
    <name type="common">Brown bryozoan</name>
    <name type="synonym">Sertularia neritina</name>
    <dbReference type="NCBI Taxonomy" id="10212"/>
    <lineage>
        <taxon>Eukaryota</taxon>
        <taxon>Metazoa</taxon>
        <taxon>Spiralia</taxon>
        <taxon>Lophotrochozoa</taxon>
        <taxon>Bryozoa</taxon>
        <taxon>Gymnolaemata</taxon>
        <taxon>Cheilostomatida</taxon>
        <taxon>Flustrina</taxon>
        <taxon>Buguloidea</taxon>
        <taxon>Bugulidae</taxon>
        <taxon>Bugula</taxon>
    </lineage>
</organism>
<keyword evidence="4" id="KW-1185">Reference proteome</keyword>
<dbReference type="EMBL" id="VXIV02000944">
    <property type="protein sequence ID" value="KAF6035062.1"/>
    <property type="molecule type" value="Genomic_DNA"/>
</dbReference>